<dbReference type="AlphaFoldDB" id="A0A3P7M1E9"/>
<dbReference type="Proteomes" id="UP000270094">
    <property type="component" value="Unassembled WGS sequence"/>
</dbReference>
<dbReference type="OrthoDB" id="10415640at2759"/>
<feature type="region of interest" description="Disordered" evidence="1">
    <location>
        <begin position="1"/>
        <end position="29"/>
    </location>
</feature>
<protein>
    <submittedName>
        <fullName evidence="2">Uncharacterized protein</fullName>
    </submittedName>
</protein>
<feature type="compositionally biased region" description="Basic and acidic residues" evidence="1">
    <location>
        <begin position="11"/>
        <end position="28"/>
    </location>
</feature>
<gene>
    <name evidence="2" type="ORF">SVUK_LOCUS20160</name>
</gene>
<reference evidence="2 3" key="1">
    <citation type="submission" date="2018-11" db="EMBL/GenBank/DDBJ databases">
        <authorList>
            <consortium name="Pathogen Informatics"/>
        </authorList>
    </citation>
    <scope>NUCLEOTIDE SEQUENCE [LARGE SCALE GENOMIC DNA]</scope>
</reference>
<organism evidence="2 3">
    <name type="scientific">Strongylus vulgaris</name>
    <name type="common">Blood worm</name>
    <dbReference type="NCBI Taxonomy" id="40348"/>
    <lineage>
        <taxon>Eukaryota</taxon>
        <taxon>Metazoa</taxon>
        <taxon>Ecdysozoa</taxon>
        <taxon>Nematoda</taxon>
        <taxon>Chromadorea</taxon>
        <taxon>Rhabditida</taxon>
        <taxon>Rhabditina</taxon>
        <taxon>Rhabditomorpha</taxon>
        <taxon>Strongyloidea</taxon>
        <taxon>Strongylidae</taxon>
        <taxon>Strongylus</taxon>
    </lineage>
</organism>
<evidence type="ECO:0000313" key="3">
    <source>
        <dbReference type="Proteomes" id="UP000270094"/>
    </source>
</evidence>
<evidence type="ECO:0000256" key="1">
    <source>
        <dbReference type="SAM" id="MobiDB-lite"/>
    </source>
</evidence>
<name>A0A3P7M1E9_STRVU</name>
<sequence>MSTQVYASVPDDGHMTSDETAIDERWDDTGPIIGDLRDRPAIEIKLRDVFIDPHLRVSQRIFCLGKRFMNLFFATRPTKGSIRGAQRQEMAHP</sequence>
<dbReference type="EMBL" id="UYYB01136915">
    <property type="protein sequence ID" value="VDM85162.1"/>
    <property type="molecule type" value="Genomic_DNA"/>
</dbReference>
<keyword evidence="3" id="KW-1185">Reference proteome</keyword>
<accession>A0A3P7M1E9</accession>
<evidence type="ECO:0000313" key="2">
    <source>
        <dbReference type="EMBL" id="VDM85162.1"/>
    </source>
</evidence>
<proteinExistence type="predicted"/>